<dbReference type="Proteomes" id="UP000015105">
    <property type="component" value="Chromosome 7D"/>
</dbReference>
<reference evidence="3" key="2">
    <citation type="journal article" date="2017" name="Nat. Plants">
        <title>The Aegilops tauschii genome reveals multiple impacts of transposons.</title>
        <authorList>
            <person name="Zhao G."/>
            <person name="Zou C."/>
            <person name="Li K."/>
            <person name="Wang K."/>
            <person name="Li T."/>
            <person name="Gao L."/>
            <person name="Zhang X."/>
            <person name="Wang H."/>
            <person name="Yang Z."/>
            <person name="Liu X."/>
            <person name="Jiang W."/>
            <person name="Mao L."/>
            <person name="Kong X."/>
            <person name="Jiao Y."/>
            <person name="Jia J."/>
        </authorList>
    </citation>
    <scope>NUCLEOTIDE SEQUENCE [LARGE SCALE GENOMIC DNA]</scope>
    <source>
        <strain evidence="3">cv. AL8/78</strain>
    </source>
</reference>
<dbReference type="AlphaFoldDB" id="A0A453RQE6"/>
<reference evidence="2" key="4">
    <citation type="submission" date="2019-03" db="UniProtKB">
        <authorList>
            <consortium name="EnsemblPlants"/>
        </authorList>
    </citation>
    <scope>IDENTIFICATION</scope>
</reference>
<sequence length="83" mass="10382">MEIWEPALDPRKHFSQDDIQNIRIQYMNQLFFWKKNTADKRLVTDFNLQVFLPYFLFIFTYIFYFIFLSCFAIFHYFCDFNCC</sequence>
<proteinExistence type="predicted"/>
<reference evidence="2" key="5">
    <citation type="journal article" date="2021" name="G3 (Bethesda)">
        <title>Aegilops tauschii genome assembly Aet v5.0 features greater sequence contiguity and improved annotation.</title>
        <authorList>
            <person name="Wang L."/>
            <person name="Zhu T."/>
            <person name="Rodriguez J.C."/>
            <person name="Deal K.R."/>
            <person name="Dubcovsky J."/>
            <person name="McGuire P.E."/>
            <person name="Lux T."/>
            <person name="Spannagl M."/>
            <person name="Mayer K.F.X."/>
            <person name="Baldrich P."/>
            <person name="Meyers B.C."/>
            <person name="Huo N."/>
            <person name="Gu Y.Q."/>
            <person name="Zhou H."/>
            <person name="Devos K.M."/>
            <person name="Bennetzen J.L."/>
            <person name="Unver T."/>
            <person name="Budak H."/>
            <person name="Gulick P.J."/>
            <person name="Galiba G."/>
            <person name="Kalapos B."/>
            <person name="Nelson D.R."/>
            <person name="Li P."/>
            <person name="You F.M."/>
            <person name="Luo M.C."/>
            <person name="Dvorak J."/>
        </authorList>
    </citation>
    <scope>NUCLEOTIDE SEQUENCE [LARGE SCALE GENOMIC DNA]</scope>
    <source>
        <strain evidence="2">cv. AL8/78</strain>
    </source>
</reference>
<evidence type="ECO:0000256" key="1">
    <source>
        <dbReference type="SAM" id="Phobius"/>
    </source>
</evidence>
<protein>
    <submittedName>
        <fullName evidence="2">Uncharacterized protein</fullName>
    </submittedName>
</protein>
<organism evidence="2 3">
    <name type="scientific">Aegilops tauschii subsp. strangulata</name>
    <name type="common">Goatgrass</name>
    <dbReference type="NCBI Taxonomy" id="200361"/>
    <lineage>
        <taxon>Eukaryota</taxon>
        <taxon>Viridiplantae</taxon>
        <taxon>Streptophyta</taxon>
        <taxon>Embryophyta</taxon>
        <taxon>Tracheophyta</taxon>
        <taxon>Spermatophyta</taxon>
        <taxon>Magnoliopsida</taxon>
        <taxon>Liliopsida</taxon>
        <taxon>Poales</taxon>
        <taxon>Poaceae</taxon>
        <taxon>BOP clade</taxon>
        <taxon>Pooideae</taxon>
        <taxon>Triticodae</taxon>
        <taxon>Triticeae</taxon>
        <taxon>Triticinae</taxon>
        <taxon>Aegilops</taxon>
    </lineage>
</organism>
<name>A0A453RQE6_AEGTS</name>
<evidence type="ECO:0000313" key="2">
    <source>
        <dbReference type="EnsemblPlants" id="AET7Gv20666200.2"/>
    </source>
</evidence>
<keyword evidence="3" id="KW-1185">Reference proteome</keyword>
<reference evidence="2" key="3">
    <citation type="journal article" date="2017" name="Nature">
        <title>Genome sequence of the progenitor of the wheat D genome Aegilops tauschii.</title>
        <authorList>
            <person name="Luo M.C."/>
            <person name="Gu Y.Q."/>
            <person name="Puiu D."/>
            <person name="Wang H."/>
            <person name="Twardziok S.O."/>
            <person name="Deal K.R."/>
            <person name="Huo N."/>
            <person name="Zhu T."/>
            <person name="Wang L."/>
            <person name="Wang Y."/>
            <person name="McGuire P.E."/>
            <person name="Liu S."/>
            <person name="Long H."/>
            <person name="Ramasamy R.K."/>
            <person name="Rodriguez J.C."/>
            <person name="Van S.L."/>
            <person name="Yuan L."/>
            <person name="Wang Z."/>
            <person name="Xia Z."/>
            <person name="Xiao L."/>
            <person name="Anderson O.D."/>
            <person name="Ouyang S."/>
            <person name="Liang Y."/>
            <person name="Zimin A.V."/>
            <person name="Pertea G."/>
            <person name="Qi P."/>
            <person name="Bennetzen J.L."/>
            <person name="Dai X."/>
            <person name="Dawson M.W."/>
            <person name="Muller H.G."/>
            <person name="Kugler K."/>
            <person name="Rivarola-Duarte L."/>
            <person name="Spannagl M."/>
            <person name="Mayer K.F.X."/>
            <person name="Lu F.H."/>
            <person name="Bevan M.W."/>
            <person name="Leroy P."/>
            <person name="Li P."/>
            <person name="You F.M."/>
            <person name="Sun Q."/>
            <person name="Liu Z."/>
            <person name="Lyons E."/>
            <person name="Wicker T."/>
            <person name="Salzberg S.L."/>
            <person name="Devos K.M."/>
            <person name="Dvorak J."/>
        </authorList>
    </citation>
    <scope>NUCLEOTIDE SEQUENCE [LARGE SCALE GENOMIC DNA]</scope>
    <source>
        <strain evidence="2">cv. AL8/78</strain>
    </source>
</reference>
<keyword evidence="1" id="KW-0472">Membrane</keyword>
<evidence type="ECO:0000313" key="3">
    <source>
        <dbReference type="Proteomes" id="UP000015105"/>
    </source>
</evidence>
<accession>A0A453RQE6</accession>
<keyword evidence="1" id="KW-0812">Transmembrane</keyword>
<keyword evidence="1" id="KW-1133">Transmembrane helix</keyword>
<dbReference type="Gramene" id="AET7Gv20666200.2">
    <property type="protein sequence ID" value="AET7Gv20666200.2"/>
    <property type="gene ID" value="AET7Gv20666200"/>
</dbReference>
<reference evidence="3" key="1">
    <citation type="journal article" date="2014" name="Science">
        <title>Ancient hybridizations among the ancestral genomes of bread wheat.</title>
        <authorList>
            <consortium name="International Wheat Genome Sequencing Consortium,"/>
            <person name="Marcussen T."/>
            <person name="Sandve S.R."/>
            <person name="Heier L."/>
            <person name="Spannagl M."/>
            <person name="Pfeifer M."/>
            <person name="Jakobsen K.S."/>
            <person name="Wulff B.B."/>
            <person name="Steuernagel B."/>
            <person name="Mayer K.F."/>
            <person name="Olsen O.A."/>
        </authorList>
    </citation>
    <scope>NUCLEOTIDE SEQUENCE [LARGE SCALE GENOMIC DNA]</scope>
    <source>
        <strain evidence="3">cv. AL8/78</strain>
    </source>
</reference>
<dbReference type="EnsemblPlants" id="AET7Gv20666200.2">
    <property type="protein sequence ID" value="AET7Gv20666200.2"/>
    <property type="gene ID" value="AET7Gv20666200"/>
</dbReference>
<feature type="transmembrane region" description="Helical" evidence="1">
    <location>
        <begin position="51"/>
        <end position="77"/>
    </location>
</feature>